<evidence type="ECO:0000256" key="5">
    <source>
        <dbReference type="ARBA" id="ARBA00022679"/>
    </source>
</evidence>
<sequence length="422" mass="43537">MTVAVGQRPTRKLTASAVGTCMGAAPLGIGALYEFPMVHLAVEAAVDVILVGDSLGMVVLGHNSMVPVALDATRRHTRAVVRRAPKIHVIADMPFLTNHVDDGGTSEGAGRLIQDGGAEPVKLQGRQTVVRRILASINAAIPVCVHGSVTPQSAGAFGGLRVEGAAAGGARHVSEDAEAVAEAEADALILEAITAEPAVPVSERVPVPTIGIGAGANRDGQELLTDDLVRIEERFPPRFVKRSVDLAGVMRGAYAYAEGVRQRAPGAGAYLPRRSQGGPGSCRDAKRMGQGAPPAITAVAAQREALDGQVLGLVPSMGAIHEGHASLTSGSASENSATVVTVFVNPAQFADPDAFARYPKSLELHTTGTSIHGATSFFSPAVEKMDPTELIAVARSPVAAEVDGMRLIDNFELVSGVAGWAS</sequence>
<keyword evidence="7" id="KW-0489">Methyltransferase</keyword>
<dbReference type="InterPro" id="IPR003721">
    <property type="entry name" value="Pantoate_ligase"/>
</dbReference>
<dbReference type="GO" id="GO:0000287">
    <property type="term" value="F:magnesium ion binding"/>
    <property type="evidence" value="ECO:0007669"/>
    <property type="project" value="TreeGrafter"/>
</dbReference>
<dbReference type="Gene3D" id="3.20.20.60">
    <property type="entry name" value="Phosphoenolpyruvate-binding domains"/>
    <property type="match status" value="1"/>
</dbReference>
<dbReference type="Gene3D" id="3.40.50.620">
    <property type="entry name" value="HUPs"/>
    <property type="match status" value="1"/>
</dbReference>
<dbReference type="Pfam" id="PF02569">
    <property type="entry name" value="Pantoate_ligase"/>
    <property type="match status" value="1"/>
</dbReference>
<reference evidence="7" key="1">
    <citation type="submission" date="2020-02" db="EMBL/GenBank/DDBJ databases">
        <authorList>
            <person name="Meier V. D."/>
        </authorList>
    </citation>
    <scope>NUCLEOTIDE SEQUENCE</scope>
    <source>
        <strain evidence="7">AVDCRST_MAG59</strain>
    </source>
</reference>
<dbReference type="GO" id="GO:0008168">
    <property type="term" value="F:methyltransferase activity"/>
    <property type="evidence" value="ECO:0007669"/>
    <property type="project" value="UniProtKB-KW"/>
</dbReference>
<evidence type="ECO:0000256" key="3">
    <source>
        <dbReference type="ARBA" id="ARBA00012618"/>
    </source>
</evidence>
<dbReference type="SUPFAM" id="SSF52374">
    <property type="entry name" value="Nucleotidylyl transferase"/>
    <property type="match status" value="1"/>
</dbReference>
<dbReference type="InterPro" id="IPR014729">
    <property type="entry name" value="Rossmann-like_a/b/a_fold"/>
</dbReference>
<evidence type="ECO:0000256" key="2">
    <source>
        <dbReference type="ARBA" id="ARBA00011424"/>
    </source>
</evidence>
<dbReference type="GO" id="GO:0032259">
    <property type="term" value="P:methylation"/>
    <property type="evidence" value="ECO:0007669"/>
    <property type="project" value="UniProtKB-KW"/>
</dbReference>
<dbReference type="PANTHER" id="PTHR20881:SF0">
    <property type="entry name" value="3-METHYL-2-OXOBUTANOATE HYDROXYMETHYLTRANSFERASE"/>
    <property type="match status" value="1"/>
</dbReference>
<dbReference type="GO" id="GO:0003864">
    <property type="term" value="F:3-methyl-2-oxobutanoate hydroxymethyltransferase activity"/>
    <property type="evidence" value="ECO:0007669"/>
    <property type="project" value="UniProtKB-EC"/>
</dbReference>
<dbReference type="InterPro" id="IPR003700">
    <property type="entry name" value="Pantoate_hydroxy_MeTrfase"/>
</dbReference>
<name>A0A6J4U045_9BACT</name>
<accession>A0A6J4U045</accession>
<keyword evidence="5 7" id="KW-0808">Transferase</keyword>
<evidence type="ECO:0000256" key="4">
    <source>
        <dbReference type="ARBA" id="ARBA00022655"/>
    </source>
</evidence>
<dbReference type="PANTHER" id="PTHR20881">
    <property type="entry name" value="3-METHYL-2-OXOBUTANOATE HYDROXYMETHYLTRANSFERASE"/>
    <property type="match status" value="1"/>
</dbReference>
<dbReference type="GO" id="GO:0005737">
    <property type="term" value="C:cytoplasm"/>
    <property type="evidence" value="ECO:0007669"/>
    <property type="project" value="TreeGrafter"/>
</dbReference>
<evidence type="ECO:0000313" key="7">
    <source>
        <dbReference type="EMBL" id="CAA9534830.1"/>
    </source>
</evidence>
<evidence type="ECO:0000256" key="1">
    <source>
        <dbReference type="ARBA" id="ARBA00008676"/>
    </source>
</evidence>
<protein>
    <recommendedName>
        <fullName evidence="3">3-methyl-2-oxobutanoate hydroxymethyltransferase</fullName>
        <ecNumber evidence="3">2.1.2.11</ecNumber>
    </recommendedName>
</protein>
<dbReference type="InterPro" id="IPR015813">
    <property type="entry name" value="Pyrv/PenolPyrv_kinase-like_dom"/>
</dbReference>
<comment type="similarity">
    <text evidence="1">Belongs to the PanB family.</text>
</comment>
<gene>
    <name evidence="7" type="ORF">AVDCRST_MAG59-224</name>
</gene>
<feature type="region of interest" description="Disordered" evidence="6">
    <location>
        <begin position="267"/>
        <end position="290"/>
    </location>
</feature>
<dbReference type="GO" id="GO:0004592">
    <property type="term" value="F:pantoate-beta-alanine ligase activity"/>
    <property type="evidence" value="ECO:0007669"/>
    <property type="project" value="InterPro"/>
</dbReference>
<dbReference type="SUPFAM" id="SSF51621">
    <property type="entry name" value="Phosphoenolpyruvate/pyruvate domain"/>
    <property type="match status" value="1"/>
</dbReference>
<organism evidence="7">
    <name type="scientific">uncultured Thermomicrobiales bacterium</name>
    <dbReference type="NCBI Taxonomy" id="1645740"/>
    <lineage>
        <taxon>Bacteria</taxon>
        <taxon>Pseudomonadati</taxon>
        <taxon>Thermomicrobiota</taxon>
        <taxon>Thermomicrobia</taxon>
        <taxon>Thermomicrobiales</taxon>
        <taxon>environmental samples</taxon>
    </lineage>
</organism>
<dbReference type="EC" id="2.1.2.11" evidence="3"/>
<dbReference type="Pfam" id="PF02548">
    <property type="entry name" value="Pantoate_transf"/>
    <property type="match status" value="1"/>
</dbReference>
<dbReference type="AlphaFoldDB" id="A0A6J4U045"/>
<dbReference type="GO" id="GO:0015940">
    <property type="term" value="P:pantothenate biosynthetic process"/>
    <property type="evidence" value="ECO:0007669"/>
    <property type="project" value="UniProtKB-KW"/>
</dbReference>
<comment type="subunit">
    <text evidence="2">Homodecamer; pentamer of dimers.</text>
</comment>
<dbReference type="EMBL" id="CADCWF010000008">
    <property type="protein sequence ID" value="CAA9534830.1"/>
    <property type="molecule type" value="Genomic_DNA"/>
</dbReference>
<dbReference type="InterPro" id="IPR040442">
    <property type="entry name" value="Pyrv_kinase-like_dom_sf"/>
</dbReference>
<proteinExistence type="inferred from homology"/>
<keyword evidence="4" id="KW-0566">Pantothenate biosynthesis</keyword>
<evidence type="ECO:0000256" key="6">
    <source>
        <dbReference type="SAM" id="MobiDB-lite"/>
    </source>
</evidence>